<sequence>MAPTTAKTWSRTLKLKSFAPHLLLLIVVLATFYGSCYGSPNRGKNQIPNCYDMSSESQCSQNPKCRWCRSHALDDMCFSRSEALRLPAQVFTCKLIRFNQNF</sequence>
<protein>
    <submittedName>
        <fullName evidence="2">Uncharacterized protein</fullName>
    </submittedName>
</protein>
<feature type="chain" id="PRO_5043475242" evidence="1">
    <location>
        <begin position="39"/>
        <end position="102"/>
    </location>
</feature>
<dbReference type="Proteomes" id="UP001457282">
    <property type="component" value="Unassembled WGS sequence"/>
</dbReference>
<organism evidence="2 3">
    <name type="scientific">Rubus argutus</name>
    <name type="common">Southern blackberry</name>
    <dbReference type="NCBI Taxonomy" id="59490"/>
    <lineage>
        <taxon>Eukaryota</taxon>
        <taxon>Viridiplantae</taxon>
        <taxon>Streptophyta</taxon>
        <taxon>Embryophyta</taxon>
        <taxon>Tracheophyta</taxon>
        <taxon>Spermatophyta</taxon>
        <taxon>Magnoliopsida</taxon>
        <taxon>eudicotyledons</taxon>
        <taxon>Gunneridae</taxon>
        <taxon>Pentapetalae</taxon>
        <taxon>rosids</taxon>
        <taxon>fabids</taxon>
        <taxon>Rosales</taxon>
        <taxon>Rosaceae</taxon>
        <taxon>Rosoideae</taxon>
        <taxon>Rosoideae incertae sedis</taxon>
        <taxon>Rubus</taxon>
    </lineage>
</organism>
<dbReference type="PANTHER" id="PTHR36896:SF2">
    <property type="entry name" value="OS01G0729500 PROTEIN"/>
    <property type="match status" value="1"/>
</dbReference>
<keyword evidence="3" id="KW-1185">Reference proteome</keyword>
<evidence type="ECO:0000313" key="3">
    <source>
        <dbReference type="Proteomes" id="UP001457282"/>
    </source>
</evidence>
<comment type="caution">
    <text evidence="2">The sequence shown here is derived from an EMBL/GenBank/DDBJ whole genome shotgun (WGS) entry which is preliminary data.</text>
</comment>
<evidence type="ECO:0000313" key="2">
    <source>
        <dbReference type="EMBL" id="KAK9936644.1"/>
    </source>
</evidence>
<accession>A0AAW1XKN0</accession>
<gene>
    <name evidence="2" type="ORF">M0R45_013473</name>
</gene>
<dbReference type="PANTHER" id="PTHR36896">
    <property type="entry name" value="OS01G0729500 PROTEIN"/>
    <property type="match status" value="1"/>
</dbReference>
<keyword evidence="1" id="KW-0732">Signal</keyword>
<evidence type="ECO:0000256" key="1">
    <source>
        <dbReference type="SAM" id="SignalP"/>
    </source>
</evidence>
<dbReference type="EMBL" id="JBEDUW010000003">
    <property type="protein sequence ID" value="KAK9936644.1"/>
    <property type="molecule type" value="Genomic_DNA"/>
</dbReference>
<feature type="signal peptide" evidence="1">
    <location>
        <begin position="1"/>
        <end position="38"/>
    </location>
</feature>
<proteinExistence type="predicted"/>
<name>A0AAW1XKN0_RUBAR</name>
<reference evidence="2 3" key="1">
    <citation type="journal article" date="2023" name="G3 (Bethesda)">
        <title>A chromosome-length genome assembly and annotation of blackberry (Rubus argutus, cv. 'Hillquist').</title>
        <authorList>
            <person name="Bruna T."/>
            <person name="Aryal R."/>
            <person name="Dudchenko O."/>
            <person name="Sargent D.J."/>
            <person name="Mead D."/>
            <person name="Buti M."/>
            <person name="Cavallini A."/>
            <person name="Hytonen T."/>
            <person name="Andres J."/>
            <person name="Pham M."/>
            <person name="Weisz D."/>
            <person name="Mascagni F."/>
            <person name="Usai G."/>
            <person name="Natali L."/>
            <person name="Bassil N."/>
            <person name="Fernandez G.E."/>
            <person name="Lomsadze A."/>
            <person name="Armour M."/>
            <person name="Olukolu B."/>
            <person name="Poorten T."/>
            <person name="Britton C."/>
            <person name="Davik J."/>
            <person name="Ashrafi H."/>
            <person name="Aiden E.L."/>
            <person name="Borodovsky M."/>
            <person name="Worthington M."/>
        </authorList>
    </citation>
    <scope>NUCLEOTIDE SEQUENCE [LARGE SCALE GENOMIC DNA]</scope>
    <source>
        <strain evidence="2">PI 553951</strain>
    </source>
</reference>
<dbReference type="AlphaFoldDB" id="A0AAW1XKN0"/>